<dbReference type="AlphaFoldDB" id="A0A5N4DXH5"/>
<feature type="region of interest" description="Disordered" evidence="1">
    <location>
        <begin position="71"/>
        <end position="91"/>
    </location>
</feature>
<keyword evidence="3" id="KW-1185">Reference proteome</keyword>
<sequence>MLAKYKKLWLKALNRDADDHKGHPGRGWVVAGMELTWWILKLQFHLGGLALSAGIHCAGMSETVPISALTSPREGNLPGHAERGRAVAHLS</sequence>
<gene>
    <name evidence="2" type="ORF">Cadr_000010424</name>
</gene>
<dbReference type="EMBL" id="JWIN03000008">
    <property type="protein sequence ID" value="KAB1275851.1"/>
    <property type="molecule type" value="Genomic_DNA"/>
</dbReference>
<name>A0A5N4DXH5_CAMDR</name>
<organism evidence="2 3">
    <name type="scientific">Camelus dromedarius</name>
    <name type="common">Dromedary</name>
    <name type="synonym">Arabian camel</name>
    <dbReference type="NCBI Taxonomy" id="9838"/>
    <lineage>
        <taxon>Eukaryota</taxon>
        <taxon>Metazoa</taxon>
        <taxon>Chordata</taxon>
        <taxon>Craniata</taxon>
        <taxon>Vertebrata</taxon>
        <taxon>Euteleostomi</taxon>
        <taxon>Mammalia</taxon>
        <taxon>Eutheria</taxon>
        <taxon>Laurasiatheria</taxon>
        <taxon>Artiodactyla</taxon>
        <taxon>Tylopoda</taxon>
        <taxon>Camelidae</taxon>
        <taxon>Camelus</taxon>
    </lineage>
</organism>
<accession>A0A5N4DXH5</accession>
<comment type="caution">
    <text evidence="2">The sequence shown here is derived from an EMBL/GenBank/DDBJ whole genome shotgun (WGS) entry which is preliminary data.</text>
</comment>
<dbReference type="Proteomes" id="UP000299084">
    <property type="component" value="Unassembled WGS sequence"/>
</dbReference>
<evidence type="ECO:0000313" key="3">
    <source>
        <dbReference type="Proteomes" id="UP000299084"/>
    </source>
</evidence>
<evidence type="ECO:0000256" key="1">
    <source>
        <dbReference type="SAM" id="MobiDB-lite"/>
    </source>
</evidence>
<evidence type="ECO:0000313" key="2">
    <source>
        <dbReference type="EMBL" id="KAB1275851.1"/>
    </source>
</evidence>
<reference evidence="2 3" key="1">
    <citation type="journal article" date="2019" name="Mol. Ecol. Resour.">
        <title>Improving Illumina assemblies with Hi-C and long reads: an example with the North African dromedary.</title>
        <authorList>
            <person name="Elbers J.P."/>
            <person name="Rogers M.F."/>
            <person name="Perelman P.L."/>
            <person name="Proskuryakova A.A."/>
            <person name="Serdyukova N.A."/>
            <person name="Johnson W.E."/>
            <person name="Horin P."/>
            <person name="Corander J."/>
            <person name="Murphy D."/>
            <person name="Burger P.A."/>
        </authorList>
    </citation>
    <scope>NUCLEOTIDE SEQUENCE [LARGE SCALE GENOMIC DNA]</scope>
    <source>
        <strain evidence="2">Drom800</strain>
        <tissue evidence="2">Blood</tissue>
    </source>
</reference>
<protein>
    <submittedName>
        <fullName evidence="2">Uncharacterized protein</fullName>
    </submittedName>
</protein>
<proteinExistence type="predicted"/>